<dbReference type="PANTHER" id="PTHR48041:SF139">
    <property type="entry name" value="PROTEIN SCARLET"/>
    <property type="match status" value="1"/>
</dbReference>
<accession>A0ABP0HRA1</accession>
<feature type="domain" description="ABC-2 type transporter transmembrane" evidence="8">
    <location>
        <begin position="139"/>
        <end position="347"/>
    </location>
</feature>
<feature type="transmembrane region" description="Helical" evidence="7">
    <location>
        <begin position="155"/>
        <end position="176"/>
    </location>
</feature>
<proteinExistence type="predicted"/>
<keyword evidence="4 7" id="KW-1133">Transmembrane helix</keyword>
<keyword evidence="11" id="KW-1185">Reference proteome</keyword>
<comment type="caution">
    <text evidence="10">The sequence shown here is derived from an EMBL/GenBank/DDBJ whole genome shotgun (WGS) entry which is preliminary data.</text>
</comment>
<dbReference type="InterPro" id="IPR043926">
    <property type="entry name" value="ABCG_dom"/>
</dbReference>
<evidence type="ECO:0000256" key="1">
    <source>
        <dbReference type="ARBA" id="ARBA00004141"/>
    </source>
</evidence>
<dbReference type="InterPro" id="IPR050352">
    <property type="entry name" value="ABCG_transporters"/>
</dbReference>
<evidence type="ECO:0000256" key="6">
    <source>
        <dbReference type="SAM" id="MobiDB-lite"/>
    </source>
</evidence>
<dbReference type="InterPro" id="IPR013525">
    <property type="entry name" value="ABC2_TM"/>
</dbReference>
<feature type="transmembrane region" description="Helical" evidence="7">
    <location>
        <begin position="188"/>
        <end position="207"/>
    </location>
</feature>
<comment type="subcellular location">
    <subcellularLocation>
        <location evidence="1">Membrane</location>
        <topology evidence="1">Multi-pass membrane protein</topology>
    </subcellularLocation>
</comment>
<organism evidence="10 11">
    <name type="scientific">Durusdinium trenchii</name>
    <dbReference type="NCBI Taxonomy" id="1381693"/>
    <lineage>
        <taxon>Eukaryota</taxon>
        <taxon>Sar</taxon>
        <taxon>Alveolata</taxon>
        <taxon>Dinophyceae</taxon>
        <taxon>Suessiales</taxon>
        <taxon>Symbiodiniaceae</taxon>
        <taxon>Durusdinium</taxon>
    </lineage>
</organism>
<dbReference type="EMBL" id="CAXAMN010001102">
    <property type="protein sequence ID" value="CAK8992237.1"/>
    <property type="molecule type" value="Genomic_DNA"/>
</dbReference>
<feature type="transmembrane region" description="Helical" evidence="7">
    <location>
        <begin position="381"/>
        <end position="405"/>
    </location>
</feature>
<reference evidence="10 11" key="1">
    <citation type="submission" date="2024-02" db="EMBL/GenBank/DDBJ databases">
        <authorList>
            <person name="Chen Y."/>
            <person name="Shah S."/>
            <person name="Dougan E. K."/>
            <person name="Thang M."/>
            <person name="Chan C."/>
        </authorList>
    </citation>
    <scope>NUCLEOTIDE SEQUENCE [LARGE SCALE GENOMIC DNA]</scope>
</reference>
<evidence type="ECO:0000256" key="2">
    <source>
        <dbReference type="ARBA" id="ARBA00022448"/>
    </source>
</evidence>
<evidence type="ECO:0000256" key="5">
    <source>
        <dbReference type="ARBA" id="ARBA00023136"/>
    </source>
</evidence>
<dbReference type="Pfam" id="PF19055">
    <property type="entry name" value="ABC2_membrane_7"/>
    <property type="match status" value="1"/>
</dbReference>
<keyword evidence="5 7" id="KW-0472">Membrane</keyword>
<dbReference type="Pfam" id="PF01061">
    <property type="entry name" value="ABC2_membrane"/>
    <property type="match status" value="1"/>
</dbReference>
<feature type="region of interest" description="Disordered" evidence="6">
    <location>
        <begin position="420"/>
        <end position="440"/>
    </location>
</feature>
<evidence type="ECO:0000313" key="11">
    <source>
        <dbReference type="Proteomes" id="UP001642484"/>
    </source>
</evidence>
<protein>
    <submittedName>
        <fullName evidence="10">Uncharacterized protein</fullName>
    </submittedName>
</protein>
<dbReference type="Proteomes" id="UP001642484">
    <property type="component" value="Unassembled WGS sequence"/>
</dbReference>
<evidence type="ECO:0000256" key="7">
    <source>
        <dbReference type="SAM" id="Phobius"/>
    </source>
</evidence>
<feature type="transmembrane region" description="Helical" evidence="7">
    <location>
        <begin position="298"/>
        <end position="318"/>
    </location>
</feature>
<keyword evidence="2" id="KW-0813">Transport</keyword>
<dbReference type="PANTHER" id="PTHR48041">
    <property type="entry name" value="ABC TRANSPORTER G FAMILY MEMBER 28"/>
    <property type="match status" value="1"/>
</dbReference>
<keyword evidence="3 7" id="KW-0812">Transmembrane</keyword>
<evidence type="ECO:0000313" key="10">
    <source>
        <dbReference type="EMBL" id="CAK8992237.1"/>
    </source>
</evidence>
<evidence type="ECO:0000256" key="3">
    <source>
        <dbReference type="ARBA" id="ARBA00022692"/>
    </source>
</evidence>
<sequence length="440" mass="48687">MALNVAKLLHGFARDGAVKKTVLATIHQPSEEVFNLFDKVLILVEGRTVYFGSPTGGLKHFASLELLCPHDESPPDFFMRCVATDAGEDAERIEAKANMEKLLKALPQCDAFQSADKAEKNVSDGDAFQSLRGSGLVAVLTLIRREFLIRRRSKILFKAMIARTFFMALLLGLLYWQLPNDQTSWQSVMGALNMVMINTFMTAGFGLTQELPHAFRPAFRKARAGMYSISAWFWSKTISDLPIDIIGAFCGSSVIFVMTGLGNSVASYLTFVLLVCLTAVMGNAWGYLASAAGGRAEYAFAVFLLTVFPFMIFNGFLITTEEIPIYFRWIEYVGPFKPVFSEMMVTIWNSRELECPQSGPCPFKTGQDVLRLRGLADVDHVYNWVIVIGVYLVGVRLLAWGVMVLRLRLAASNVSQTSKTSKSSKKVADTDGVAHSNEIA</sequence>
<feature type="transmembrane region" description="Helical" evidence="7">
    <location>
        <begin position="265"/>
        <end position="286"/>
    </location>
</feature>
<name>A0ABP0HRA1_9DINO</name>
<evidence type="ECO:0000259" key="9">
    <source>
        <dbReference type="Pfam" id="PF19055"/>
    </source>
</evidence>
<gene>
    <name evidence="10" type="ORF">CCMP2556_LOCUS2785</name>
</gene>
<evidence type="ECO:0000259" key="8">
    <source>
        <dbReference type="Pfam" id="PF01061"/>
    </source>
</evidence>
<evidence type="ECO:0000256" key="4">
    <source>
        <dbReference type="ARBA" id="ARBA00022989"/>
    </source>
</evidence>
<feature type="domain" description="ABC transporter family G" evidence="9">
    <location>
        <begin position="27"/>
        <end position="81"/>
    </location>
</feature>
<feature type="transmembrane region" description="Helical" evidence="7">
    <location>
        <begin position="241"/>
        <end position="259"/>
    </location>
</feature>